<keyword evidence="4" id="KW-0804">Transcription</keyword>
<dbReference type="PROSITE" id="PS50931">
    <property type="entry name" value="HTH_LYSR"/>
    <property type="match status" value="1"/>
</dbReference>
<proteinExistence type="inferred from homology"/>
<dbReference type="Gene3D" id="1.10.10.10">
    <property type="entry name" value="Winged helix-like DNA-binding domain superfamily/Winged helix DNA-binding domain"/>
    <property type="match status" value="1"/>
</dbReference>
<dbReference type="GO" id="GO:0032993">
    <property type="term" value="C:protein-DNA complex"/>
    <property type="evidence" value="ECO:0007669"/>
    <property type="project" value="TreeGrafter"/>
</dbReference>
<dbReference type="SUPFAM" id="SSF53850">
    <property type="entry name" value="Periplasmic binding protein-like II"/>
    <property type="match status" value="1"/>
</dbReference>
<dbReference type="InterPro" id="IPR000847">
    <property type="entry name" value="LysR_HTH_N"/>
</dbReference>
<organism evidence="6 7">
    <name type="scientific">Actinomadura barringtoniae</name>
    <dbReference type="NCBI Taxonomy" id="1427535"/>
    <lineage>
        <taxon>Bacteria</taxon>
        <taxon>Bacillati</taxon>
        <taxon>Actinomycetota</taxon>
        <taxon>Actinomycetes</taxon>
        <taxon>Streptosporangiales</taxon>
        <taxon>Thermomonosporaceae</taxon>
        <taxon>Actinomadura</taxon>
    </lineage>
</organism>
<dbReference type="AlphaFoldDB" id="A0A939PHT9"/>
<dbReference type="Pfam" id="PF00126">
    <property type="entry name" value="HTH_1"/>
    <property type="match status" value="1"/>
</dbReference>
<comment type="caution">
    <text evidence="6">The sequence shown here is derived from an EMBL/GenBank/DDBJ whole genome shotgun (WGS) entry which is preliminary data.</text>
</comment>
<dbReference type="InterPro" id="IPR005119">
    <property type="entry name" value="LysR_subst-bd"/>
</dbReference>
<dbReference type="InterPro" id="IPR036388">
    <property type="entry name" value="WH-like_DNA-bd_sf"/>
</dbReference>
<dbReference type="SUPFAM" id="SSF46785">
    <property type="entry name" value="Winged helix' DNA-binding domain"/>
    <property type="match status" value="1"/>
</dbReference>
<name>A0A939PHT9_9ACTN</name>
<dbReference type="FunFam" id="1.10.10.10:FF:000001">
    <property type="entry name" value="LysR family transcriptional regulator"/>
    <property type="match status" value="1"/>
</dbReference>
<protein>
    <submittedName>
        <fullName evidence="6">LysR family transcriptional regulator</fullName>
    </submittedName>
</protein>
<dbReference type="Proteomes" id="UP000669179">
    <property type="component" value="Unassembled WGS sequence"/>
</dbReference>
<evidence type="ECO:0000256" key="2">
    <source>
        <dbReference type="ARBA" id="ARBA00023015"/>
    </source>
</evidence>
<dbReference type="GO" id="GO:0003700">
    <property type="term" value="F:DNA-binding transcription factor activity"/>
    <property type="evidence" value="ECO:0007669"/>
    <property type="project" value="InterPro"/>
</dbReference>
<dbReference type="RefSeq" id="WP_208261169.1">
    <property type="nucleotide sequence ID" value="NZ_JAGEOJ010000019.1"/>
</dbReference>
<evidence type="ECO:0000256" key="1">
    <source>
        <dbReference type="ARBA" id="ARBA00009437"/>
    </source>
</evidence>
<keyword evidence="7" id="KW-1185">Reference proteome</keyword>
<reference evidence="6" key="1">
    <citation type="submission" date="2021-03" db="EMBL/GenBank/DDBJ databases">
        <authorList>
            <person name="Kanchanasin P."/>
            <person name="Saeng-In P."/>
            <person name="Phongsopitanun W."/>
            <person name="Yuki M."/>
            <person name="Kudo T."/>
            <person name="Ohkuma M."/>
            <person name="Tanasupawat S."/>
        </authorList>
    </citation>
    <scope>NUCLEOTIDE SEQUENCE</scope>
    <source>
        <strain evidence="6">GKU 128</strain>
    </source>
</reference>
<evidence type="ECO:0000313" key="6">
    <source>
        <dbReference type="EMBL" id="MBO2453147.1"/>
    </source>
</evidence>
<evidence type="ECO:0000256" key="4">
    <source>
        <dbReference type="ARBA" id="ARBA00023163"/>
    </source>
</evidence>
<comment type="similarity">
    <text evidence="1">Belongs to the LysR transcriptional regulatory family.</text>
</comment>
<evidence type="ECO:0000256" key="3">
    <source>
        <dbReference type="ARBA" id="ARBA00023125"/>
    </source>
</evidence>
<dbReference type="GO" id="GO:0003677">
    <property type="term" value="F:DNA binding"/>
    <property type="evidence" value="ECO:0007669"/>
    <property type="project" value="UniProtKB-KW"/>
</dbReference>
<feature type="domain" description="HTH lysR-type" evidence="5">
    <location>
        <begin position="1"/>
        <end position="58"/>
    </location>
</feature>
<dbReference type="Pfam" id="PF03466">
    <property type="entry name" value="LysR_substrate"/>
    <property type="match status" value="1"/>
</dbReference>
<dbReference type="PANTHER" id="PTHR30346">
    <property type="entry name" value="TRANSCRIPTIONAL DUAL REGULATOR HCAR-RELATED"/>
    <property type="match status" value="1"/>
</dbReference>
<dbReference type="Gene3D" id="3.40.190.10">
    <property type="entry name" value="Periplasmic binding protein-like II"/>
    <property type="match status" value="2"/>
</dbReference>
<evidence type="ECO:0000313" key="7">
    <source>
        <dbReference type="Proteomes" id="UP000669179"/>
    </source>
</evidence>
<gene>
    <name evidence="6" type="ORF">J4573_39060</name>
</gene>
<dbReference type="PANTHER" id="PTHR30346:SF0">
    <property type="entry name" value="HCA OPERON TRANSCRIPTIONAL ACTIVATOR HCAR"/>
    <property type="match status" value="1"/>
</dbReference>
<sequence length="301" mass="33315">MELRDIEIFLALAEELHFGRTAERLHLTPSGVSHAIKKQERRVGKPLFDRTSRSVRLTPAGEQLYQTLRPAYQAIIDGIEGVSAAAEETGGTLTLGTIGAQGLMINDLVERFRKRHPAIELVHRGINPVDPLTPLREGEVDVLHLWLPVREPDITVGPITHTSPIVVIMSGTHPYAERESLSLEDYGDMTFVVPQSQIPASMEEAWQPFRTPSGRLIPRQSSVSSWDDMLKTVSVGPSVIATPAEGARYCRWPNLAYIPVRDAPPVQWAFAWLSSNPNPLIRTLAAAVDETDQDETDHAEA</sequence>
<evidence type="ECO:0000259" key="5">
    <source>
        <dbReference type="PROSITE" id="PS50931"/>
    </source>
</evidence>
<keyword evidence="2" id="KW-0805">Transcription regulation</keyword>
<dbReference type="EMBL" id="JAGEOJ010000019">
    <property type="protein sequence ID" value="MBO2453147.1"/>
    <property type="molecule type" value="Genomic_DNA"/>
</dbReference>
<accession>A0A939PHT9</accession>
<keyword evidence="3" id="KW-0238">DNA-binding</keyword>
<dbReference type="InterPro" id="IPR036390">
    <property type="entry name" value="WH_DNA-bd_sf"/>
</dbReference>